<dbReference type="Proteomes" id="UP001590951">
    <property type="component" value="Unassembled WGS sequence"/>
</dbReference>
<keyword evidence="2" id="KW-1185">Reference proteome</keyword>
<gene>
    <name evidence="1" type="ORF">ABVK25_005531</name>
</gene>
<comment type="caution">
    <text evidence="1">The sequence shown here is derived from an EMBL/GenBank/DDBJ whole genome shotgun (WGS) entry which is preliminary data.</text>
</comment>
<dbReference type="EMBL" id="JBHFEH010000017">
    <property type="protein sequence ID" value="KAL2053992.1"/>
    <property type="molecule type" value="Genomic_DNA"/>
</dbReference>
<accession>A0ABR4B806</accession>
<name>A0ABR4B806_9LECA</name>
<proteinExistence type="predicted"/>
<reference evidence="1 2" key="1">
    <citation type="submission" date="2024-09" db="EMBL/GenBank/DDBJ databases">
        <title>Rethinking Asexuality: The Enigmatic Case of Functional Sexual Genes in Lepraria (Stereocaulaceae).</title>
        <authorList>
            <person name="Doellman M."/>
            <person name="Sun Y."/>
            <person name="Barcenas-Pena A."/>
            <person name="Lumbsch H.T."/>
            <person name="Grewe F."/>
        </authorList>
    </citation>
    <scope>NUCLEOTIDE SEQUENCE [LARGE SCALE GENOMIC DNA]</scope>
    <source>
        <strain evidence="1 2">Grewe 0041</strain>
    </source>
</reference>
<evidence type="ECO:0000313" key="1">
    <source>
        <dbReference type="EMBL" id="KAL2053992.1"/>
    </source>
</evidence>
<organism evidence="1 2">
    <name type="scientific">Lepraria finkii</name>
    <dbReference type="NCBI Taxonomy" id="1340010"/>
    <lineage>
        <taxon>Eukaryota</taxon>
        <taxon>Fungi</taxon>
        <taxon>Dikarya</taxon>
        <taxon>Ascomycota</taxon>
        <taxon>Pezizomycotina</taxon>
        <taxon>Lecanoromycetes</taxon>
        <taxon>OSLEUM clade</taxon>
        <taxon>Lecanoromycetidae</taxon>
        <taxon>Lecanorales</taxon>
        <taxon>Lecanorineae</taxon>
        <taxon>Stereocaulaceae</taxon>
        <taxon>Lepraria</taxon>
    </lineage>
</organism>
<sequence>MPSNHGQALTAIIQVTLKNSDNYAVSITGAQYGHYDSVIPWDLYVESRVDSIQEVQTLGSIKEYRKRIDKATKTFR</sequence>
<evidence type="ECO:0000313" key="2">
    <source>
        <dbReference type="Proteomes" id="UP001590951"/>
    </source>
</evidence>
<protein>
    <submittedName>
        <fullName evidence="1">Uncharacterized protein</fullName>
    </submittedName>
</protein>